<gene>
    <name evidence="2" type="ORF">GH808_05725</name>
</gene>
<dbReference type="Gene3D" id="3.40.33.10">
    <property type="entry name" value="CAP"/>
    <property type="match status" value="1"/>
</dbReference>
<comment type="caution">
    <text evidence="2">The sequence shown here is derived from an EMBL/GenBank/DDBJ whole genome shotgun (WGS) entry which is preliminary data.</text>
</comment>
<evidence type="ECO:0008006" key="4">
    <source>
        <dbReference type="Google" id="ProtNLM"/>
    </source>
</evidence>
<evidence type="ECO:0000256" key="1">
    <source>
        <dbReference type="SAM" id="SignalP"/>
    </source>
</evidence>
<dbReference type="RefSeq" id="WP_186841825.1">
    <property type="nucleotide sequence ID" value="NZ_WJBC01000006.1"/>
</dbReference>
<organism evidence="2 3">
    <name type="scientific">Acetobacterium fimetarium</name>
    <dbReference type="NCBI Taxonomy" id="52691"/>
    <lineage>
        <taxon>Bacteria</taxon>
        <taxon>Bacillati</taxon>
        <taxon>Bacillota</taxon>
        <taxon>Clostridia</taxon>
        <taxon>Eubacteriales</taxon>
        <taxon>Eubacteriaceae</taxon>
        <taxon>Acetobacterium</taxon>
    </lineage>
</organism>
<feature type="signal peptide" evidence="1">
    <location>
        <begin position="1"/>
        <end position="19"/>
    </location>
</feature>
<keyword evidence="3" id="KW-1185">Reference proteome</keyword>
<dbReference type="SUPFAM" id="SSF55797">
    <property type="entry name" value="PR-1-like"/>
    <property type="match status" value="1"/>
</dbReference>
<dbReference type="EMBL" id="WJBC01000006">
    <property type="protein sequence ID" value="MBC3803935.1"/>
    <property type="molecule type" value="Genomic_DNA"/>
</dbReference>
<sequence>MKRVLSLLLVMIMLSGTNAFCVEAQGSLGETPQIQINNYAFIEGASSDTTATHSKEDIIKKYNDLIKPNGFLGHDTSYDIKPVYANGTYIAGQLSNQNIQESLNSVNMIRYLAGLDAVASDDSLNHIAQAGTVGLAACNILAHQIPQPSDMPNDFYALASKGVGSSNIACGFSNIPSSIVSGYMMDDDRSNIDRVGHRRWILNPKMGKIGFGQTDSFTATYVFDQSHTQAAYHAVTWPAKGDFPIEYFSDYSGPDDAFYKKHLCTNPWSISLGSDYDRIAVDTVAVTITRASDGKVMTFNRDTNDDVSDLSQAYFNVNSANYGGMPCIIFKPAESDLGTYGDMIGETYAVMVTGLTKNNVAAELSYPVNFFELTAALVDTDKADAVTAQIDDLPAADALTLNDQPAVQAARDAYEALTQAEKDLIGADHLKKLTAAELQLVELQKNKISCRYQTHVQDFGWQDWQVDGAVGGTFSQSKRLEGICIYIDNSDGNIGVEYSTHVQDLGWQEMKKNGDISGTSAKSLRLEAINIKLTGKNADQYDIYYRVHAQNIGWMGWAKNGANAGTAGFAYRLEAIQIQVVPHGEAAPGTTDRPFVSNN</sequence>
<evidence type="ECO:0000313" key="2">
    <source>
        <dbReference type="EMBL" id="MBC3803935.1"/>
    </source>
</evidence>
<dbReference type="InterPro" id="IPR006637">
    <property type="entry name" value="ChW"/>
</dbReference>
<reference evidence="2 3" key="1">
    <citation type="journal article" date="2020" name="mSystems">
        <title>Defining Genomic and Predicted Metabolic Features of the Acetobacterium Genus.</title>
        <authorList>
            <person name="Ross D.E."/>
            <person name="Marshall C.W."/>
            <person name="Gulliver D."/>
            <person name="May H.D."/>
            <person name="Norman R.S."/>
        </authorList>
    </citation>
    <scope>NUCLEOTIDE SEQUENCE [LARGE SCALE GENOMIC DNA]</scope>
    <source>
        <strain evidence="2 3">DSM 8238</strain>
    </source>
</reference>
<feature type="chain" id="PRO_5045484707" description="SCP domain-containing protein" evidence="1">
    <location>
        <begin position="20"/>
        <end position="599"/>
    </location>
</feature>
<evidence type="ECO:0000313" key="3">
    <source>
        <dbReference type="Proteomes" id="UP000603234"/>
    </source>
</evidence>
<keyword evidence="1" id="KW-0732">Signal</keyword>
<accession>A0ABR6WU77</accession>
<name>A0ABR6WU77_9FIRM</name>
<dbReference type="SMART" id="SM00728">
    <property type="entry name" value="ChW"/>
    <property type="match status" value="3"/>
</dbReference>
<proteinExistence type="predicted"/>
<dbReference type="InterPro" id="IPR035940">
    <property type="entry name" value="CAP_sf"/>
</dbReference>
<protein>
    <recommendedName>
        <fullName evidence="4">SCP domain-containing protein</fullName>
    </recommendedName>
</protein>
<dbReference type="CDD" id="cd05379">
    <property type="entry name" value="CAP_bacterial"/>
    <property type="match status" value="1"/>
</dbReference>
<dbReference type="Proteomes" id="UP000603234">
    <property type="component" value="Unassembled WGS sequence"/>
</dbReference>
<dbReference type="Pfam" id="PF07538">
    <property type="entry name" value="ChW"/>
    <property type="match status" value="3"/>
</dbReference>